<feature type="chain" id="PRO_5008398765" description="Saposin B-type domain-containing protein" evidence="1">
    <location>
        <begin position="24"/>
        <end position="122"/>
    </location>
</feature>
<dbReference type="AlphaFoldDB" id="A0A1A9US41"/>
<evidence type="ECO:0008006" key="4">
    <source>
        <dbReference type="Google" id="ProtNLM"/>
    </source>
</evidence>
<dbReference type="Proteomes" id="UP000078200">
    <property type="component" value="Unassembled WGS sequence"/>
</dbReference>
<organism evidence="2 3">
    <name type="scientific">Glossina austeni</name>
    <name type="common">Savannah tsetse fly</name>
    <dbReference type="NCBI Taxonomy" id="7395"/>
    <lineage>
        <taxon>Eukaryota</taxon>
        <taxon>Metazoa</taxon>
        <taxon>Ecdysozoa</taxon>
        <taxon>Arthropoda</taxon>
        <taxon>Hexapoda</taxon>
        <taxon>Insecta</taxon>
        <taxon>Pterygota</taxon>
        <taxon>Neoptera</taxon>
        <taxon>Endopterygota</taxon>
        <taxon>Diptera</taxon>
        <taxon>Brachycera</taxon>
        <taxon>Muscomorpha</taxon>
        <taxon>Hippoboscoidea</taxon>
        <taxon>Glossinidae</taxon>
        <taxon>Glossina</taxon>
    </lineage>
</organism>
<name>A0A1A9US41_GLOAU</name>
<dbReference type="EnsemblMetazoa" id="GAUT013515-RA">
    <property type="protein sequence ID" value="GAUT013515-PA"/>
    <property type="gene ID" value="GAUT013515"/>
</dbReference>
<keyword evidence="3" id="KW-1185">Reference proteome</keyword>
<accession>A0A1A9US41</accession>
<dbReference type="VEuPathDB" id="VectorBase:GAUT013515"/>
<sequence length="122" mass="13722">MHVCTVCWKYLMLLVLIGDTCSAEYLAEDYLNEVCPIYSKVMDNICLYLERSGGMELVNRESLCEMSCEGLIIRGLYSVPVYENVKRIEQNLALFSPSCSSTKCKVGSTGISRTLELQNSKD</sequence>
<evidence type="ECO:0000256" key="1">
    <source>
        <dbReference type="SAM" id="SignalP"/>
    </source>
</evidence>
<keyword evidence="1" id="KW-0732">Signal</keyword>
<reference evidence="2" key="1">
    <citation type="submission" date="2020-05" db="UniProtKB">
        <authorList>
            <consortium name="EnsemblMetazoa"/>
        </authorList>
    </citation>
    <scope>IDENTIFICATION</scope>
    <source>
        <strain evidence="2">TTRI</strain>
    </source>
</reference>
<evidence type="ECO:0000313" key="2">
    <source>
        <dbReference type="EnsemblMetazoa" id="GAUT013515-PA"/>
    </source>
</evidence>
<feature type="signal peptide" evidence="1">
    <location>
        <begin position="1"/>
        <end position="23"/>
    </location>
</feature>
<evidence type="ECO:0000313" key="3">
    <source>
        <dbReference type="Proteomes" id="UP000078200"/>
    </source>
</evidence>
<proteinExistence type="predicted"/>
<protein>
    <recommendedName>
        <fullName evidence="4">Saposin B-type domain-containing protein</fullName>
    </recommendedName>
</protein>